<dbReference type="InterPro" id="IPR032466">
    <property type="entry name" value="Metal_Hydrolase"/>
</dbReference>
<protein>
    <submittedName>
        <fullName evidence="2">4-sulfomuconolactone hydrolase</fullName>
        <ecNumber evidence="2">3.1.1.92</ecNumber>
    </submittedName>
</protein>
<dbReference type="Pfam" id="PF04909">
    <property type="entry name" value="Amidohydro_2"/>
    <property type="match status" value="1"/>
</dbReference>
<dbReference type="Proteomes" id="UP000319557">
    <property type="component" value="Chromosome"/>
</dbReference>
<dbReference type="InterPro" id="IPR052358">
    <property type="entry name" value="Aro_Compnd_Degr_Hydrolases"/>
</dbReference>
<reference evidence="2 3" key="1">
    <citation type="submission" date="2019-02" db="EMBL/GenBank/DDBJ databases">
        <title>Deep-cultivation of Planctomycetes and their phenomic and genomic characterization uncovers novel biology.</title>
        <authorList>
            <person name="Wiegand S."/>
            <person name="Jogler M."/>
            <person name="Boedeker C."/>
            <person name="Pinto D."/>
            <person name="Vollmers J."/>
            <person name="Rivas-Marin E."/>
            <person name="Kohn T."/>
            <person name="Peeters S.H."/>
            <person name="Heuer A."/>
            <person name="Rast P."/>
            <person name="Oberbeckmann S."/>
            <person name="Bunk B."/>
            <person name="Jeske O."/>
            <person name="Meyerdierks A."/>
            <person name="Storesund J.E."/>
            <person name="Kallscheuer N."/>
            <person name="Luecker S."/>
            <person name="Lage O.M."/>
            <person name="Pohl T."/>
            <person name="Merkel B.J."/>
            <person name="Hornburger P."/>
            <person name="Mueller R.-W."/>
            <person name="Bruemmer F."/>
            <person name="Labrenz M."/>
            <person name="Spormann A.M."/>
            <person name="Op den Camp H."/>
            <person name="Overmann J."/>
            <person name="Amann R."/>
            <person name="Jetten M.S.M."/>
            <person name="Mascher T."/>
            <person name="Medema M.H."/>
            <person name="Devos D.P."/>
            <person name="Kaster A.-K."/>
            <person name="Ovreas L."/>
            <person name="Rohde M."/>
            <person name="Galperin M.Y."/>
            <person name="Jogler C."/>
        </authorList>
    </citation>
    <scope>NUCLEOTIDE SEQUENCE [LARGE SCALE GENOMIC DNA]</scope>
    <source>
        <strain evidence="2 3">EC9</strain>
    </source>
</reference>
<dbReference type="KEGG" id="ruv:EC9_01420"/>
<dbReference type="SUPFAM" id="SSF51556">
    <property type="entry name" value="Metallo-dependent hydrolases"/>
    <property type="match status" value="1"/>
</dbReference>
<dbReference type="InterPro" id="IPR006680">
    <property type="entry name" value="Amidohydro-rel"/>
</dbReference>
<dbReference type="Gene3D" id="3.20.20.140">
    <property type="entry name" value="Metal-dependent hydrolases"/>
    <property type="match status" value="1"/>
</dbReference>
<dbReference type="GO" id="GO:0102998">
    <property type="term" value="F:4-sulfomuconolactone hydrolase activity"/>
    <property type="evidence" value="ECO:0007669"/>
    <property type="project" value="UniProtKB-EC"/>
</dbReference>
<proteinExistence type="predicted"/>
<dbReference type="AlphaFoldDB" id="A0A517LTM2"/>
<accession>A0A517LTM2</accession>
<dbReference type="PANTHER" id="PTHR35563:SF2">
    <property type="entry name" value="BARREL METAL-DEPENDENT HYDROLASE, PUTATIVE (AFU_ORTHOLOGUE AFUA_1G16240)-RELATED"/>
    <property type="match status" value="1"/>
</dbReference>
<sequence length="329" mass="36473">MRNNGSTTSATMAVDDKVFSAVRLSRRQLIGAAAATTALAATNRLAIAADGKSDGYIDAHVHVWTPDTDKYPLDKAYDKSSMQPASFTPEQLMAHAKPAGVSRIVLIQMSFYGVDNSYMLDVMAAHPGRFSGVAVIDPADKPRQTMRQLKSQGVRGFRIVAGKQPADQWLDNPTMHKMWSIAADEGLAICPLMNPEYLPAVDAMCAKYPKTRVVVDHFARIGVDGKIQDAQVEALCRLARHENAYLKASAFYALGKKQAPYTDLGPMIHRCMDAYGSQRMMWASDCPYQVEEGHTYQDSIDLIRKKLDFLSDQDRAWMLGKTAEKVFWS</sequence>
<keyword evidence="2" id="KW-0378">Hydrolase</keyword>
<organism evidence="2 3">
    <name type="scientific">Rosistilla ulvae</name>
    <dbReference type="NCBI Taxonomy" id="1930277"/>
    <lineage>
        <taxon>Bacteria</taxon>
        <taxon>Pseudomonadati</taxon>
        <taxon>Planctomycetota</taxon>
        <taxon>Planctomycetia</taxon>
        <taxon>Pirellulales</taxon>
        <taxon>Pirellulaceae</taxon>
        <taxon>Rosistilla</taxon>
    </lineage>
</organism>
<feature type="domain" description="Amidohydrolase-related" evidence="1">
    <location>
        <begin position="57"/>
        <end position="327"/>
    </location>
</feature>
<name>A0A517LTM2_9BACT</name>
<dbReference type="PANTHER" id="PTHR35563">
    <property type="entry name" value="BARREL METAL-DEPENDENT HYDROLASE, PUTATIVE (AFU_ORTHOLOGUE AFUA_1G16240)-RELATED"/>
    <property type="match status" value="1"/>
</dbReference>
<dbReference type="PROSITE" id="PS51318">
    <property type="entry name" value="TAT"/>
    <property type="match status" value="1"/>
</dbReference>
<dbReference type="EMBL" id="CP036261">
    <property type="protein sequence ID" value="QDS85984.1"/>
    <property type="molecule type" value="Genomic_DNA"/>
</dbReference>
<evidence type="ECO:0000259" key="1">
    <source>
        <dbReference type="Pfam" id="PF04909"/>
    </source>
</evidence>
<keyword evidence="3" id="KW-1185">Reference proteome</keyword>
<evidence type="ECO:0000313" key="2">
    <source>
        <dbReference type="EMBL" id="QDS85984.1"/>
    </source>
</evidence>
<dbReference type="EC" id="3.1.1.92" evidence="2"/>
<evidence type="ECO:0000313" key="3">
    <source>
        <dbReference type="Proteomes" id="UP000319557"/>
    </source>
</evidence>
<dbReference type="InterPro" id="IPR006311">
    <property type="entry name" value="TAT_signal"/>
</dbReference>
<gene>
    <name evidence="2" type="ORF">EC9_01420</name>
</gene>